<evidence type="ECO:0000256" key="6">
    <source>
        <dbReference type="ARBA" id="ARBA00022777"/>
    </source>
</evidence>
<dbReference type="Pfam" id="PF02518">
    <property type="entry name" value="HATPase_c"/>
    <property type="match status" value="1"/>
</dbReference>
<keyword evidence="8" id="KW-0902">Two-component regulatory system</keyword>
<dbReference type="InterPro" id="IPR035965">
    <property type="entry name" value="PAS-like_dom_sf"/>
</dbReference>
<dbReference type="InterPro" id="IPR013767">
    <property type="entry name" value="PAS_fold"/>
</dbReference>
<dbReference type="InterPro" id="IPR000014">
    <property type="entry name" value="PAS"/>
</dbReference>
<dbReference type="PROSITE" id="PS50112">
    <property type="entry name" value="PAS"/>
    <property type="match status" value="1"/>
</dbReference>
<gene>
    <name evidence="12" type="ORF">DAMO_1761</name>
</gene>
<dbReference type="Proteomes" id="UP000006898">
    <property type="component" value="Chromosome"/>
</dbReference>
<dbReference type="EC" id="2.7.13.3" evidence="2"/>
<keyword evidence="4 12" id="KW-0808">Transferase</keyword>
<dbReference type="PROSITE" id="PS50113">
    <property type="entry name" value="PAC"/>
    <property type="match status" value="1"/>
</dbReference>
<dbReference type="Gene3D" id="3.30.565.10">
    <property type="entry name" value="Histidine kinase-like ATPase, C-terminal domain"/>
    <property type="match status" value="1"/>
</dbReference>
<dbReference type="CDD" id="cd00130">
    <property type="entry name" value="PAS"/>
    <property type="match status" value="1"/>
</dbReference>
<dbReference type="eggNOG" id="COG5000">
    <property type="taxonomic scope" value="Bacteria"/>
</dbReference>
<dbReference type="AlphaFoldDB" id="D5MGD8"/>
<dbReference type="InterPro" id="IPR000700">
    <property type="entry name" value="PAS-assoc_C"/>
</dbReference>
<proteinExistence type="predicted"/>
<keyword evidence="7" id="KW-0067">ATP-binding</keyword>
<evidence type="ECO:0000256" key="1">
    <source>
        <dbReference type="ARBA" id="ARBA00000085"/>
    </source>
</evidence>
<comment type="catalytic activity">
    <reaction evidence="1">
        <text>ATP + protein L-histidine = ADP + protein N-phospho-L-histidine.</text>
        <dbReference type="EC" id="2.7.13.3"/>
    </reaction>
</comment>
<keyword evidence="6" id="KW-0418">Kinase</keyword>
<dbReference type="InterPro" id="IPR005467">
    <property type="entry name" value="His_kinase_dom"/>
</dbReference>
<dbReference type="SMART" id="SM00387">
    <property type="entry name" value="HATPase_c"/>
    <property type="match status" value="1"/>
</dbReference>
<dbReference type="NCBIfam" id="TIGR00229">
    <property type="entry name" value="sensory_box"/>
    <property type="match status" value="1"/>
</dbReference>
<evidence type="ECO:0000256" key="2">
    <source>
        <dbReference type="ARBA" id="ARBA00012438"/>
    </source>
</evidence>
<dbReference type="EMBL" id="FP565575">
    <property type="protein sequence ID" value="CBE68819.1"/>
    <property type="molecule type" value="Genomic_DNA"/>
</dbReference>
<dbReference type="SMART" id="SM00086">
    <property type="entry name" value="PAC"/>
    <property type="match status" value="1"/>
</dbReference>
<evidence type="ECO:0000313" key="12">
    <source>
        <dbReference type="EMBL" id="CBE68819.1"/>
    </source>
</evidence>
<keyword evidence="3" id="KW-0597">Phosphoprotein</keyword>
<dbReference type="GO" id="GO:0005524">
    <property type="term" value="F:ATP binding"/>
    <property type="evidence" value="ECO:0007669"/>
    <property type="project" value="UniProtKB-KW"/>
</dbReference>
<dbReference type="PANTHER" id="PTHR43065:SF10">
    <property type="entry name" value="PEROXIDE STRESS-ACTIVATED HISTIDINE KINASE MAK3"/>
    <property type="match status" value="1"/>
</dbReference>
<dbReference type="InterPro" id="IPR036890">
    <property type="entry name" value="HATPase_C_sf"/>
</dbReference>
<dbReference type="Gene3D" id="3.30.450.20">
    <property type="entry name" value="PAS domain"/>
    <property type="match status" value="1"/>
</dbReference>
<dbReference type="HOGENOM" id="CLU_000445_114_39_0"/>
<feature type="domain" description="PAS" evidence="10">
    <location>
        <begin position="68"/>
        <end position="114"/>
    </location>
</feature>
<dbReference type="InterPro" id="IPR003594">
    <property type="entry name" value="HATPase_dom"/>
</dbReference>
<dbReference type="GO" id="GO:0000155">
    <property type="term" value="F:phosphorelay sensor kinase activity"/>
    <property type="evidence" value="ECO:0007669"/>
    <property type="project" value="InterPro"/>
</dbReference>
<name>D5MGD8_METO1</name>
<reference evidence="12 13" key="1">
    <citation type="journal article" date="2010" name="Nature">
        <title>Nitrite-driven anaerobic methane oxidation by oxygenic bacteria.</title>
        <authorList>
            <person name="Ettwig K.F."/>
            <person name="Butler M.K."/>
            <person name="Le Paslier D."/>
            <person name="Pelletier E."/>
            <person name="Mangenot S."/>
            <person name="Kuypers M.M.M."/>
            <person name="Schreiber F."/>
            <person name="Dutilh B.E."/>
            <person name="Zedelius J."/>
            <person name="de Beer D."/>
            <person name="Gloerich J."/>
            <person name="Wessels H.J.C.T."/>
            <person name="van Allen T."/>
            <person name="Luesken F."/>
            <person name="Wu M."/>
            <person name="van de Pas-Schoonen K.T."/>
            <person name="Op den Camp H.J.M."/>
            <person name="Janssen-Megens E.M."/>
            <person name="Francoijs K-J."/>
            <person name="Stunnenberg H."/>
            <person name="Weissenbach J."/>
            <person name="Jetten M.S.M."/>
            <person name="Strous M."/>
        </authorList>
    </citation>
    <scope>NUCLEOTIDE SEQUENCE [LARGE SCALE GENOMIC DNA]</scope>
</reference>
<evidence type="ECO:0000256" key="7">
    <source>
        <dbReference type="ARBA" id="ARBA00022840"/>
    </source>
</evidence>
<protein>
    <recommendedName>
        <fullName evidence="2">histidine kinase</fullName>
        <ecNumber evidence="2">2.7.13.3</ecNumber>
    </recommendedName>
</protein>
<evidence type="ECO:0000256" key="8">
    <source>
        <dbReference type="ARBA" id="ARBA00023012"/>
    </source>
</evidence>
<sequence>MSNVSVGSDLSSDALPVLIHGAFQGFTGAAERLEQAYAALREQVATLNFALNDTNLRLTQSLKENTRIRHYLSNLLKSIEKGIVVVDAAGRITLWSGGAERLTGFLAAEVSGEQADRLLGREAAALLHGVTGDGREGAREGRIMRKDGYVLDAEISASPIYDESGRVLDTIVIFDDISQRKWVEERRRRSTAQAGLEQMAVTIAHGIRNPLTSIELLATILSEEAGSDVRQTHLAQGIQAGVASVNIILINLLAFTRPVKPCLRPLDLHEVIEEALGTAWYALKERQIDLIREYESGLLEVDGDRELVIQVFLNLVLNAVQAMPSGGQLRISSSDCASRLRLSNGDSETVAGRRPEAGGMSGGEFVEVRVSDSGCGIAEADLEKIFLPFFTTKPKGAGLGLAIVERILERHGARVSLDSRVGQGTTFTLLFRHRRRDTASSQGEI</sequence>
<dbReference type="SUPFAM" id="SSF47384">
    <property type="entry name" value="Homodimeric domain of signal transducing histidine kinase"/>
    <property type="match status" value="1"/>
</dbReference>
<dbReference type="SUPFAM" id="SSF55785">
    <property type="entry name" value="PYP-like sensor domain (PAS domain)"/>
    <property type="match status" value="1"/>
</dbReference>
<dbReference type="InterPro" id="IPR004358">
    <property type="entry name" value="Sig_transdc_His_kin-like_C"/>
</dbReference>
<feature type="domain" description="PAC" evidence="11">
    <location>
        <begin position="137"/>
        <end position="189"/>
    </location>
</feature>
<evidence type="ECO:0000256" key="3">
    <source>
        <dbReference type="ARBA" id="ARBA00022553"/>
    </source>
</evidence>
<dbReference type="PANTHER" id="PTHR43065">
    <property type="entry name" value="SENSOR HISTIDINE KINASE"/>
    <property type="match status" value="1"/>
</dbReference>
<dbReference type="Pfam" id="PF00989">
    <property type="entry name" value="PAS"/>
    <property type="match status" value="1"/>
</dbReference>
<dbReference type="SMART" id="SM00091">
    <property type="entry name" value="PAS"/>
    <property type="match status" value="1"/>
</dbReference>
<keyword evidence="5" id="KW-0547">Nucleotide-binding</keyword>
<evidence type="ECO:0000259" key="11">
    <source>
        <dbReference type="PROSITE" id="PS50113"/>
    </source>
</evidence>
<dbReference type="GO" id="GO:0006355">
    <property type="term" value="P:regulation of DNA-templated transcription"/>
    <property type="evidence" value="ECO:0007669"/>
    <property type="project" value="InterPro"/>
</dbReference>
<evidence type="ECO:0000259" key="9">
    <source>
        <dbReference type="PROSITE" id="PS50109"/>
    </source>
</evidence>
<dbReference type="InterPro" id="IPR036097">
    <property type="entry name" value="HisK_dim/P_sf"/>
</dbReference>
<evidence type="ECO:0000313" key="13">
    <source>
        <dbReference type="Proteomes" id="UP000006898"/>
    </source>
</evidence>
<dbReference type="STRING" id="671143.DAMO_1761"/>
<dbReference type="Gene3D" id="1.10.287.130">
    <property type="match status" value="1"/>
</dbReference>
<accession>D5MGD8</accession>
<dbReference type="InterPro" id="IPR003661">
    <property type="entry name" value="HisK_dim/P_dom"/>
</dbReference>
<dbReference type="InterPro" id="IPR001610">
    <property type="entry name" value="PAC"/>
</dbReference>
<feature type="domain" description="Histidine kinase" evidence="9">
    <location>
        <begin position="202"/>
        <end position="435"/>
    </location>
</feature>
<dbReference type="CDD" id="cd00082">
    <property type="entry name" value="HisKA"/>
    <property type="match status" value="1"/>
</dbReference>
<dbReference type="KEGG" id="mox:DAMO_1761"/>
<evidence type="ECO:0000259" key="10">
    <source>
        <dbReference type="PROSITE" id="PS50112"/>
    </source>
</evidence>
<dbReference type="PROSITE" id="PS50109">
    <property type="entry name" value="HIS_KIN"/>
    <property type="match status" value="1"/>
</dbReference>
<evidence type="ECO:0000256" key="4">
    <source>
        <dbReference type="ARBA" id="ARBA00022679"/>
    </source>
</evidence>
<dbReference type="PRINTS" id="PR00344">
    <property type="entry name" value="BCTRLSENSOR"/>
</dbReference>
<evidence type="ECO:0000256" key="5">
    <source>
        <dbReference type="ARBA" id="ARBA00022741"/>
    </source>
</evidence>
<organism evidence="12 13">
    <name type="scientific">Methylomirabilis oxygeniifera</name>
    <dbReference type="NCBI Taxonomy" id="671143"/>
    <lineage>
        <taxon>Bacteria</taxon>
        <taxon>Candidatus Methylomirabilota</taxon>
        <taxon>Candidatus Methylomirabilia</taxon>
        <taxon>Candidatus Methylomirabilales</taxon>
        <taxon>Candidatus Methylomirabilaceae</taxon>
        <taxon>Candidatus Methylomirabilis</taxon>
    </lineage>
</organism>
<dbReference type="SUPFAM" id="SSF55874">
    <property type="entry name" value="ATPase domain of HSP90 chaperone/DNA topoisomerase II/histidine kinase"/>
    <property type="match status" value="1"/>
</dbReference>